<keyword evidence="4" id="KW-0677">Repeat</keyword>
<evidence type="ECO:0000313" key="10">
    <source>
        <dbReference type="EMBL" id="KIL63515.1"/>
    </source>
</evidence>
<comment type="similarity">
    <text evidence="2">Belongs to the WD repeat NOL10/ENP2 family.</text>
</comment>
<evidence type="ECO:0000256" key="3">
    <source>
        <dbReference type="ARBA" id="ARBA00022574"/>
    </source>
</evidence>
<feature type="region of interest" description="Disordered" evidence="6">
    <location>
        <begin position="554"/>
        <end position="689"/>
    </location>
</feature>
<evidence type="ECO:0000256" key="5">
    <source>
        <dbReference type="ARBA" id="ARBA00023242"/>
    </source>
</evidence>
<gene>
    <name evidence="10" type="ORF">M378DRAFT_192879</name>
</gene>
<evidence type="ECO:0000259" key="8">
    <source>
        <dbReference type="Pfam" id="PF23097"/>
    </source>
</evidence>
<feature type="domain" description="Nucleolar protein 10-like second" evidence="8">
    <location>
        <begin position="393"/>
        <end position="441"/>
    </location>
</feature>
<feature type="region of interest" description="Disordered" evidence="6">
    <location>
        <begin position="701"/>
        <end position="768"/>
    </location>
</feature>
<dbReference type="STRING" id="946122.A0A0C2SK13"/>
<dbReference type="InterPro" id="IPR012580">
    <property type="entry name" value="NUC153"/>
</dbReference>
<reference evidence="10 11" key="1">
    <citation type="submission" date="2014-04" db="EMBL/GenBank/DDBJ databases">
        <title>Evolutionary Origins and Diversification of the Mycorrhizal Mutualists.</title>
        <authorList>
            <consortium name="DOE Joint Genome Institute"/>
            <consortium name="Mycorrhizal Genomics Consortium"/>
            <person name="Kohler A."/>
            <person name="Kuo A."/>
            <person name="Nagy L.G."/>
            <person name="Floudas D."/>
            <person name="Copeland A."/>
            <person name="Barry K.W."/>
            <person name="Cichocki N."/>
            <person name="Veneault-Fourrey C."/>
            <person name="LaButti K."/>
            <person name="Lindquist E.A."/>
            <person name="Lipzen A."/>
            <person name="Lundell T."/>
            <person name="Morin E."/>
            <person name="Murat C."/>
            <person name="Riley R."/>
            <person name="Ohm R."/>
            <person name="Sun H."/>
            <person name="Tunlid A."/>
            <person name="Henrissat B."/>
            <person name="Grigoriev I.V."/>
            <person name="Hibbett D.S."/>
            <person name="Martin F."/>
        </authorList>
    </citation>
    <scope>NUCLEOTIDE SEQUENCE [LARGE SCALE GENOMIC DNA]</scope>
    <source>
        <strain evidence="10 11">Koide BX008</strain>
    </source>
</reference>
<keyword evidence="5" id="KW-0539">Nucleus</keyword>
<dbReference type="PANTHER" id="PTHR14927">
    <property type="entry name" value="NUCLEOLAR PROTEIN 10"/>
    <property type="match status" value="1"/>
</dbReference>
<sequence length="768" mass="85280">MVADPNAVKVYTVNGVAAGSSSSLPDWLTRKRSAAKGKRAAKEQVEGALELIQGFEFPEASNRIKSTRDGHHVVATGVYKPQIRVWDLDQLSVKFERHSDAENVDFVLLSDDWTKSIHLQNDRTIEFHTQGGFHYRTRIPKFGRSLAYHYPSCDAYFTASGPEIYRLNLDQGRFMTSLSLQSDSGGEVVAVNTVDVNPVHQLLAFGVEGNGTVQFWDPRSRTCVGVLRLPKSRLMPTGVSDSVSDSLSVTAISSRVDGLSYAIGTSTGHTLLYDIRSPTSFSLKDQGYGLPIKKVIWIEGGSRMAGDGMVLSADKKVIKIWDKDDPSSNFVSITPAQDLNDVHHIPASGLLMTANEGIQMATYYIPQLGPAPRWASFLENITEEMEDQTTRSVYEDYKFVERSELRTLGLDHLVGTPALRPYMHGYFISFKLYDAARIIANPFAYAEHQEKMVRDKMEKMAETRIRAKKDAGVKVNKSLAEKILKEVERDQKKAEKKKRKQAENGENADEQQQENDGDKPPQKTILNDPRFQAVFENPDYAIDENTREFALLNPSTAAQTKGMPVRKTAVEDEDEESDKISSDDLADSNESEGEKNEGSSSDSSDAGELNTFDPRSRPGQKNTRMELNYNRTSSFNRVPRVNLVPMQTASGPRALDKNATFGQRRQSTSALKGKKQGSETNARLGEDGAMEMTWTPSASAVAAEDSIFNDSGEKRAGKKGRKGSEMFGAGMERGVVPQPELGEMERQGRTHRRKGMRSGSKNVFRSLK</sequence>
<dbReference type="InParanoid" id="A0A0C2SK13"/>
<feature type="compositionally biased region" description="Acidic residues" evidence="6">
    <location>
        <begin position="506"/>
        <end position="515"/>
    </location>
</feature>
<dbReference type="GO" id="GO:0030686">
    <property type="term" value="C:90S preribosome"/>
    <property type="evidence" value="ECO:0007669"/>
    <property type="project" value="TreeGrafter"/>
</dbReference>
<dbReference type="InterPro" id="IPR040382">
    <property type="entry name" value="NOL10/Enp2"/>
</dbReference>
<feature type="domain" description="Nucleolar protein 10-like N-terminal" evidence="9">
    <location>
        <begin position="6"/>
        <end position="388"/>
    </location>
</feature>
<dbReference type="HOGENOM" id="CLU_009923_0_0_1"/>
<keyword evidence="3" id="KW-0853">WD repeat</keyword>
<evidence type="ECO:0000256" key="6">
    <source>
        <dbReference type="SAM" id="MobiDB-lite"/>
    </source>
</evidence>
<evidence type="ECO:0000259" key="9">
    <source>
        <dbReference type="Pfam" id="PF23098"/>
    </source>
</evidence>
<dbReference type="GO" id="GO:0000462">
    <property type="term" value="P:maturation of SSU-rRNA from tricistronic rRNA transcript (SSU-rRNA, 5.8S rRNA, LSU-rRNA)"/>
    <property type="evidence" value="ECO:0007669"/>
    <property type="project" value="TreeGrafter"/>
</dbReference>
<dbReference type="OrthoDB" id="273340at2759"/>
<feature type="region of interest" description="Disordered" evidence="6">
    <location>
        <begin position="490"/>
        <end position="525"/>
    </location>
</feature>
<feature type="compositionally biased region" description="Low complexity" evidence="6">
    <location>
        <begin position="598"/>
        <end position="610"/>
    </location>
</feature>
<dbReference type="Proteomes" id="UP000054549">
    <property type="component" value="Unassembled WGS sequence"/>
</dbReference>
<proteinExistence type="inferred from homology"/>
<evidence type="ECO:0000256" key="2">
    <source>
        <dbReference type="ARBA" id="ARBA00005264"/>
    </source>
</evidence>
<evidence type="ECO:0000256" key="1">
    <source>
        <dbReference type="ARBA" id="ARBA00004604"/>
    </source>
</evidence>
<evidence type="ECO:0000256" key="4">
    <source>
        <dbReference type="ARBA" id="ARBA00022737"/>
    </source>
</evidence>
<feature type="compositionally biased region" description="Polar residues" evidence="6">
    <location>
        <begin position="660"/>
        <end position="670"/>
    </location>
</feature>
<dbReference type="InterPro" id="IPR036322">
    <property type="entry name" value="WD40_repeat_dom_sf"/>
</dbReference>
<feature type="domain" description="NUC153" evidence="7">
    <location>
        <begin position="528"/>
        <end position="556"/>
    </location>
</feature>
<dbReference type="EMBL" id="KN818258">
    <property type="protein sequence ID" value="KIL63515.1"/>
    <property type="molecule type" value="Genomic_DNA"/>
</dbReference>
<protein>
    <submittedName>
        <fullName evidence="10">Uncharacterized protein</fullName>
    </submittedName>
</protein>
<dbReference type="SUPFAM" id="SSF50978">
    <property type="entry name" value="WD40 repeat-like"/>
    <property type="match status" value="1"/>
</dbReference>
<feature type="compositionally biased region" description="Polar residues" evidence="6">
    <location>
        <begin position="759"/>
        <end position="768"/>
    </location>
</feature>
<evidence type="ECO:0000313" key="11">
    <source>
        <dbReference type="Proteomes" id="UP000054549"/>
    </source>
</evidence>
<dbReference type="PANTHER" id="PTHR14927:SF0">
    <property type="entry name" value="NUCLEOLAR PROTEIN 10"/>
    <property type="match status" value="1"/>
</dbReference>
<dbReference type="Pfam" id="PF08159">
    <property type="entry name" value="NUC153"/>
    <property type="match status" value="1"/>
</dbReference>
<dbReference type="Pfam" id="PF23097">
    <property type="entry name" value="NOL10_2nd"/>
    <property type="match status" value="1"/>
</dbReference>
<dbReference type="InterPro" id="IPR056550">
    <property type="entry name" value="NOL10_2nd"/>
</dbReference>
<evidence type="ECO:0000259" key="7">
    <source>
        <dbReference type="Pfam" id="PF08159"/>
    </source>
</evidence>
<dbReference type="Pfam" id="PF23098">
    <property type="entry name" value="Beta-prop_NOL10_N"/>
    <property type="match status" value="1"/>
</dbReference>
<organism evidence="10 11">
    <name type="scientific">Amanita muscaria (strain Koide BX008)</name>
    <dbReference type="NCBI Taxonomy" id="946122"/>
    <lineage>
        <taxon>Eukaryota</taxon>
        <taxon>Fungi</taxon>
        <taxon>Dikarya</taxon>
        <taxon>Basidiomycota</taxon>
        <taxon>Agaricomycotina</taxon>
        <taxon>Agaricomycetes</taxon>
        <taxon>Agaricomycetidae</taxon>
        <taxon>Agaricales</taxon>
        <taxon>Pluteineae</taxon>
        <taxon>Amanitaceae</taxon>
        <taxon>Amanita</taxon>
    </lineage>
</organism>
<dbReference type="InterPro" id="IPR056551">
    <property type="entry name" value="Beta-prop_NOL10_N"/>
</dbReference>
<dbReference type="Gene3D" id="2.130.10.10">
    <property type="entry name" value="YVTN repeat-like/Quinoprotein amine dehydrogenase"/>
    <property type="match status" value="1"/>
</dbReference>
<dbReference type="GO" id="GO:0032040">
    <property type="term" value="C:small-subunit processome"/>
    <property type="evidence" value="ECO:0007669"/>
    <property type="project" value="TreeGrafter"/>
</dbReference>
<comment type="subcellular location">
    <subcellularLocation>
        <location evidence="1">Nucleus</location>
        <location evidence="1">Nucleolus</location>
    </subcellularLocation>
</comment>
<dbReference type="FunCoup" id="A0A0C2SK13">
    <property type="interactions" value="790"/>
</dbReference>
<dbReference type="AlphaFoldDB" id="A0A0C2SK13"/>
<dbReference type="InterPro" id="IPR015943">
    <property type="entry name" value="WD40/YVTN_repeat-like_dom_sf"/>
</dbReference>
<keyword evidence="11" id="KW-1185">Reference proteome</keyword>
<accession>A0A0C2SK13</accession>
<name>A0A0C2SK13_AMAMK</name>